<name>A0A2P2PGV6_RHIMU</name>
<organism evidence="1">
    <name type="scientific">Rhizophora mucronata</name>
    <name type="common">Asiatic mangrove</name>
    <dbReference type="NCBI Taxonomy" id="61149"/>
    <lineage>
        <taxon>Eukaryota</taxon>
        <taxon>Viridiplantae</taxon>
        <taxon>Streptophyta</taxon>
        <taxon>Embryophyta</taxon>
        <taxon>Tracheophyta</taxon>
        <taxon>Spermatophyta</taxon>
        <taxon>Magnoliopsida</taxon>
        <taxon>eudicotyledons</taxon>
        <taxon>Gunneridae</taxon>
        <taxon>Pentapetalae</taxon>
        <taxon>rosids</taxon>
        <taxon>fabids</taxon>
        <taxon>Malpighiales</taxon>
        <taxon>Rhizophoraceae</taxon>
        <taxon>Rhizophora</taxon>
    </lineage>
</organism>
<protein>
    <submittedName>
        <fullName evidence="1">Uncharacterized protein</fullName>
    </submittedName>
</protein>
<sequence>MSFKATIFLPPAHWGKDSRTGTYVLQNIYMEHRQV</sequence>
<proteinExistence type="predicted"/>
<evidence type="ECO:0000313" key="1">
    <source>
        <dbReference type="EMBL" id="MBX53965.1"/>
    </source>
</evidence>
<dbReference type="AlphaFoldDB" id="A0A2P2PGV6"/>
<reference evidence="1" key="1">
    <citation type="submission" date="2018-02" db="EMBL/GenBank/DDBJ databases">
        <title>Rhizophora mucronata_Transcriptome.</title>
        <authorList>
            <person name="Meera S.P."/>
            <person name="Sreeshan A."/>
            <person name="Augustine A."/>
        </authorList>
    </citation>
    <scope>NUCLEOTIDE SEQUENCE</scope>
    <source>
        <tissue evidence="1">Leaf</tissue>
    </source>
</reference>
<accession>A0A2P2PGV6</accession>
<dbReference type="EMBL" id="GGEC01073481">
    <property type="protein sequence ID" value="MBX53965.1"/>
    <property type="molecule type" value="Transcribed_RNA"/>
</dbReference>